<protein>
    <recommendedName>
        <fullName evidence="5">Transmembrane protein</fullName>
    </recommendedName>
</protein>
<dbReference type="Proteomes" id="UP001149090">
    <property type="component" value="Unassembled WGS sequence"/>
</dbReference>
<gene>
    <name evidence="3" type="ORF">M0811_07434</name>
</gene>
<reference evidence="3" key="1">
    <citation type="submission" date="2022-10" db="EMBL/GenBank/DDBJ databases">
        <title>Novel sulphate-reducing endosymbionts in the free-living metamonad Anaeramoeba.</title>
        <authorList>
            <person name="Jerlstrom-Hultqvist J."/>
            <person name="Cepicka I."/>
            <person name="Gallot-Lavallee L."/>
            <person name="Salas-Leiva D."/>
            <person name="Curtis B.A."/>
            <person name="Zahonova K."/>
            <person name="Pipaliya S."/>
            <person name="Dacks J."/>
            <person name="Roger A.J."/>
        </authorList>
    </citation>
    <scope>NUCLEOTIDE SEQUENCE</scope>
    <source>
        <strain evidence="3">BMAN</strain>
    </source>
</reference>
<feature type="transmembrane region" description="Helical" evidence="2">
    <location>
        <begin position="157"/>
        <end position="181"/>
    </location>
</feature>
<organism evidence="3 4">
    <name type="scientific">Anaeramoeba ignava</name>
    <name type="common">Anaerobic marine amoeba</name>
    <dbReference type="NCBI Taxonomy" id="1746090"/>
    <lineage>
        <taxon>Eukaryota</taxon>
        <taxon>Metamonada</taxon>
        <taxon>Anaeramoebidae</taxon>
        <taxon>Anaeramoeba</taxon>
    </lineage>
</organism>
<keyword evidence="4" id="KW-1185">Reference proteome</keyword>
<evidence type="ECO:0000313" key="3">
    <source>
        <dbReference type="EMBL" id="KAJ5075464.1"/>
    </source>
</evidence>
<evidence type="ECO:0000256" key="1">
    <source>
        <dbReference type="SAM" id="MobiDB-lite"/>
    </source>
</evidence>
<keyword evidence="2" id="KW-1133">Transmembrane helix</keyword>
<feature type="transmembrane region" description="Helical" evidence="2">
    <location>
        <begin position="339"/>
        <end position="359"/>
    </location>
</feature>
<feature type="compositionally biased region" description="Basic and acidic residues" evidence="1">
    <location>
        <begin position="26"/>
        <end position="35"/>
    </location>
</feature>
<dbReference type="EMBL" id="JAPDFW010000065">
    <property type="protein sequence ID" value="KAJ5075464.1"/>
    <property type="molecule type" value="Genomic_DNA"/>
</dbReference>
<evidence type="ECO:0008006" key="5">
    <source>
        <dbReference type="Google" id="ProtNLM"/>
    </source>
</evidence>
<keyword evidence="2" id="KW-0472">Membrane</keyword>
<feature type="transmembrane region" description="Helical" evidence="2">
    <location>
        <begin position="289"/>
        <end position="310"/>
    </location>
</feature>
<feature type="transmembrane region" description="Helical" evidence="2">
    <location>
        <begin position="218"/>
        <end position="239"/>
    </location>
</feature>
<name>A0A9Q0RE78_ANAIG</name>
<proteinExistence type="predicted"/>
<feature type="region of interest" description="Disordered" evidence="1">
    <location>
        <begin position="26"/>
        <end position="48"/>
    </location>
</feature>
<keyword evidence="2" id="KW-0812">Transmembrane</keyword>
<feature type="transmembrane region" description="Helical" evidence="2">
    <location>
        <begin position="251"/>
        <end position="277"/>
    </location>
</feature>
<feature type="transmembrane region" description="Helical" evidence="2">
    <location>
        <begin position="121"/>
        <end position="145"/>
    </location>
</feature>
<comment type="caution">
    <text evidence="3">The sequence shown here is derived from an EMBL/GenBank/DDBJ whole genome shotgun (WGS) entry which is preliminary data.</text>
</comment>
<dbReference type="AlphaFoldDB" id="A0A9Q0RE78"/>
<evidence type="ECO:0000313" key="4">
    <source>
        <dbReference type="Proteomes" id="UP001149090"/>
    </source>
</evidence>
<accession>A0A9Q0RE78</accession>
<feature type="transmembrane region" description="Helical" evidence="2">
    <location>
        <begin position="379"/>
        <end position="398"/>
    </location>
</feature>
<sequence>MGLTKYFEDEYLSSFSQEELLEFQQDEKQEQEKITKFPNKRKPKPNQTIKEPTLYPKLLGNKRKILLQNARYDEETVSLIRNDPRKLFLDQIKKIDYEIKKCKKKHDFFWKYNRNKKADQAILAFHGGVLPIVSSLSFFITILLICLKKDLVIETSYKLIFIPIEILWWCIVYIGFCFNLSREDMPMYVFGRALYLSGFFTFWFTLLLSIKLDDEDIFPWFVILIPHFLSFGAWIYFCWHIFSRIREEDNFLVNIFVLHIIIYHTFFSLFLVLIVLNKHDIGSISQNSLFYYMFAVCFSPVFFAIFWPFFIRYCRRKIHSWSDLHHLPDFYGSYFEIDLISFGMLMIPFVLIFVQLLIIYLKLNQKIFCEWIVVGTPSFISLGIFLIISVVGEILYAIDEYF</sequence>
<feature type="transmembrane region" description="Helical" evidence="2">
    <location>
        <begin position="193"/>
        <end position="212"/>
    </location>
</feature>
<evidence type="ECO:0000256" key="2">
    <source>
        <dbReference type="SAM" id="Phobius"/>
    </source>
</evidence>